<feature type="transmembrane region" description="Helical" evidence="1">
    <location>
        <begin position="6"/>
        <end position="29"/>
    </location>
</feature>
<proteinExistence type="predicted"/>
<organism evidence="2">
    <name type="scientific">marine metagenome</name>
    <dbReference type="NCBI Taxonomy" id="408172"/>
    <lineage>
        <taxon>unclassified sequences</taxon>
        <taxon>metagenomes</taxon>
        <taxon>ecological metagenomes</taxon>
    </lineage>
</organism>
<evidence type="ECO:0000313" key="2">
    <source>
        <dbReference type="EMBL" id="SVC87695.1"/>
    </source>
</evidence>
<keyword evidence="1" id="KW-1133">Transmembrane helix</keyword>
<keyword evidence="1" id="KW-0812">Transmembrane</keyword>
<accession>A0A382QS43</accession>
<dbReference type="EMBL" id="UINC01116155">
    <property type="protein sequence ID" value="SVC87695.1"/>
    <property type="molecule type" value="Genomic_DNA"/>
</dbReference>
<sequence length="56" mass="6917">MVDILINIMIGLVVIAIILFWITETNWFWRMIGYTRKKDIRSTERELNRNWYGERK</sequence>
<evidence type="ECO:0000256" key="1">
    <source>
        <dbReference type="SAM" id="Phobius"/>
    </source>
</evidence>
<dbReference type="AlphaFoldDB" id="A0A382QS43"/>
<reference evidence="2" key="1">
    <citation type="submission" date="2018-05" db="EMBL/GenBank/DDBJ databases">
        <authorList>
            <person name="Lanie J.A."/>
            <person name="Ng W.-L."/>
            <person name="Kazmierczak K.M."/>
            <person name="Andrzejewski T.M."/>
            <person name="Davidsen T.M."/>
            <person name="Wayne K.J."/>
            <person name="Tettelin H."/>
            <person name="Glass J.I."/>
            <person name="Rusch D."/>
            <person name="Podicherti R."/>
            <person name="Tsui H.-C.T."/>
            <person name="Winkler M.E."/>
        </authorList>
    </citation>
    <scope>NUCLEOTIDE SEQUENCE</scope>
</reference>
<name>A0A382QS43_9ZZZZ</name>
<gene>
    <name evidence="2" type="ORF">METZ01_LOCUS340549</name>
</gene>
<protein>
    <submittedName>
        <fullName evidence="2">Uncharacterized protein</fullName>
    </submittedName>
</protein>
<keyword evidence="1" id="KW-0472">Membrane</keyword>